<dbReference type="CDD" id="cd00037">
    <property type="entry name" value="CLECT"/>
    <property type="match status" value="1"/>
</dbReference>
<dbReference type="SUPFAM" id="SSF56436">
    <property type="entry name" value="C-type lectin-like"/>
    <property type="match status" value="1"/>
</dbReference>
<dbReference type="InterPro" id="IPR001304">
    <property type="entry name" value="C-type_lectin-like"/>
</dbReference>
<dbReference type="InterPro" id="IPR016186">
    <property type="entry name" value="C-type_lectin-like/link_sf"/>
</dbReference>
<feature type="region of interest" description="Disordered" evidence="1">
    <location>
        <begin position="377"/>
        <end position="419"/>
    </location>
</feature>
<dbReference type="Proteomes" id="UP001163046">
    <property type="component" value="Unassembled WGS sequence"/>
</dbReference>
<reference evidence="3" key="1">
    <citation type="submission" date="2023-01" db="EMBL/GenBank/DDBJ databases">
        <title>Genome assembly of the deep-sea coral Lophelia pertusa.</title>
        <authorList>
            <person name="Herrera S."/>
            <person name="Cordes E."/>
        </authorList>
    </citation>
    <scope>NUCLEOTIDE SEQUENCE</scope>
    <source>
        <strain evidence="3">USNM1676648</strain>
        <tissue evidence="3">Polyp</tissue>
    </source>
</reference>
<dbReference type="Pfam" id="PF00059">
    <property type="entry name" value="Lectin_C"/>
    <property type="match status" value="1"/>
</dbReference>
<dbReference type="Gene3D" id="3.10.100.10">
    <property type="entry name" value="Mannose-Binding Protein A, subunit A"/>
    <property type="match status" value="1"/>
</dbReference>
<dbReference type="EMBL" id="MU827304">
    <property type="protein sequence ID" value="KAJ7365175.1"/>
    <property type="molecule type" value="Genomic_DNA"/>
</dbReference>
<dbReference type="InterPro" id="IPR016187">
    <property type="entry name" value="CTDL_fold"/>
</dbReference>
<dbReference type="SMART" id="SM00034">
    <property type="entry name" value="CLECT"/>
    <property type="match status" value="1"/>
</dbReference>
<feature type="domain" description="C-type lectin" evidence="2">
    <location>
        <begin position="240"/>
        <end position="356"/>
    </location>
</feature>
<evidence type="ECO:0000313" key="3">
    <source>
        <dbReference type="EMBL" id="KAJ7365175.1"/>
    </source>
</evidence>
<dbReference type="PANTHER" id="PTHR22803">
    <property type="entry name" value="MANNOSE, PHOSPHOLIPASE, LECTIN RECEPTOR RELATED"/>
    <property type="match status" value="1"/>
</dbReference>
<accession>A0A9X0CM37</accession>
<protein>
    <recommendedName>
        <fullName evidence="2">C-type lectin domain-containing protein</fullName>
    </recommendedName>
</protein>
<proteinExistence type="predicted"/>
<organism evidence="3 4">
    <name type="scientific">Desmophyllum pertusum</name>
    <dbReference type="NCBI Taxonomy" id="174260"/>
    <lineage>
        <taxon>Eukaryota</taxon>
        <taxon>Metazoa</taxon>
        <taxon>Cnidaria</taxon>
        <taxon>Anthozoa</taxon>
        <taxon>Hexacorallia</taxon>
        <taxon>Scleractinia</taxon>
        <taxon>Caryophylliina</taxon>
        <taxon>Caryophylliidae</taxon>
        <taxon>Desmophyllum</taxon>
    </lineage>
</organism>
<gene>
    <name evidence="3" type="ORF">OS493_007826</name>
</gene>
<dbReference type="PROSITE" id="PS50041">
    <property type="entry name" value="C_TYPE_LECTIN_2"/>
    <property type="match status" value="1"/>
</dbReference>
<keyword evidence="4" id="KW-1185">Reference proteome</keyword>
<evidence type="ECO:0000313" key="4">
    <source>
        <dbReference type="Proteomes" id="UP001163046"/>
    </source>
</evidence>
<dbReference type="AlphaFoldDB" id="A0A9X0CM37"/>
<sequence>MEKDMVVKRGSYRTWLCNAALFALICAAFAAGILLGPVVSSRGKNDNKDVLCSPGVAENTQFVNKPSGANSECISQKQLGEFMEEWSRSMGGLIEEKMINVSRRKIKPAIRKLSRAKDAVTKITIEALLNTILANWTAQLSHHIINNLPSEKPRTLHAGVTEGNTIQPTTESELDVIEVDSVEPATQATPVSIPVPIALYPLNAKYTTWDVYDRALTQREIEAVAGPIEAGACPQGWTGYHSSCYLVFNRLTNQWNQARQVCQEHGGDLVEIESPEENHFVYTLAHSKVAYQRYMWIGLLRGSSDERFSWVDSPSPTLYSNWAITEPNNFNGRGENCGHMYIWKGEKAMQWNDELCVNPTIGPMIFMCEIKPVDLGPKPAKTGNSIDEDRSGNGGSGSGEVSSGSESGDDLINRDFPID</sequence>
<dbReference type="InterPro" id="IPR050111">
    <property type="entry name" value="C-type_lectin/snaclec_domain"/>
</dbReference>
<evidence type="ECO:0000256" key="1">
    <source>
        <dbReference type="SAM" id="MobiDB-lite"/>
    </source>
</evidence>
<name>A0A9X0CM37_9CNID</name>
<dbReference type="OrthoDB" id="5953279at2759"/>
<comment type="caution">
    <text evidence="3">The sequence shown here is derived from an EMBL/GenBank/DDBJ whole genome shotgun (WGS) entry which is preliminary data.</text>
</comment>
<evidence type="ECO:0000259" key="2">
    <source>
        <dbReference type="PROSITE" id="PS50041"/>
    </source>
</evidence>